<dbReference type="Pfam" id="PF14534">
    <property type="entry name" value="DUF4440"/>
    <property type="match status" value="1"/>
</dbReference>
<protein>
    <recommendedName>
        <fullName evidence="1">DUF4440 domain-containing protein</fullName>
    </recommendedName>
</protein>
<evidence type="ECO:0000313" key="3">
    <source>
        <dbReference type="Proteomes" id="UP000266188"/>
    </source>
</evidence>
<dbReference type="SUPFAM" id="SSF54427">
    <property type="entry name" value="NTF2-like"/>
    <property type="match status" value="1"/>
</dbReference>
<evidence type="ECO:0000259" key="1">
    <source>
        <dbReference type="Pfam" id="PF14534"/>
    </source>
</evidence>
<dbReference type="Gene3D" id="3.10.450.50">
    <property type="match status" value="1"/>
</dbReference>
<feature type="domain" description="DUF4440" evidence="1">
    <location>
        <begin position="26"/>
        <end position="114"/>
    </location>
</feature>
<dbReference type="OrthoDB" id="2865667at2759"/>
<comment type="caution">
    <text evidence="2">The sequence shown here is derived from an EMBL/GenBank/DDBJ whole genome shotgun (WGS) entry which is preliminary data.</text>
</comment>
<accession>A0A3A2ZIS8</accession>
<reference evidence="3" key="1">
    <citation type="submission" date="2017-02" db="EMBL/GenBank/DDBJ databases">
        <authorList>
            <person name="Tafer H."/>
            <person name="Lopandic K."/>
        </authorList>
    </citation>
    <scope>NUCLEOTIDE SEQUENCE [LARGE SCALE GENOMIC DNA]</scope>
    <source>
        <strain evidence="3">CBS 366.77</strain>
    </source>
</reference>
<sequence>MDPSEINLCEQEAWNALCISGSKLIPMLAEDCIMLFPGGMALSTQSTPSLKSTLTSDMFVPWQKYVLSDSEVRLLDSRGLSALITYQVAAERPGSENEPTTFKALCSSTWRRTNPIEETPGQWEMVSHQQTPM</sequence>
<dbReference type="EMBL" id="MVGC01000142">
    <property type="protein sequence ID" value="RJE22966.1"/>
    <property type="molecule type" value="Genomic_DNA"/>
</dbReference>
<dbReference type="AlphaFoldDB" id="A0A3A2ZIS8"/>
<dbReference type="Proteomes" id="UP000266188">
    <property type="component" value="Unassembled WGS sequence"/>
</dbReference>
<organism evidence="2 3">
    <name type="scientific">Aspergillus sclerotialis</name>
    <dbReference type="NCBI Taxonomy" id="2070753"/>
    <lineage>
        <taxon>Eukaryota</taxon>
        <taxon>Fungi</taxon>
        <taxon>Dikarya</taxon>
        <taxon>Ascomycota</taxon>
        <taxon>Pezizomycotina</taxon>
        <taxon>Eurotiomycetes</taxon>
        <taxon>Eurotiomycetidae</taxon>
        <taxon>Eurotiales</taxon>
        <taxon>Aspergillaceae</taxon>
        <taxon>Aspergillus</taxon>
        <taxon>Aspergillus subgen. Polypaecilum</taxon>
    </lineage>
</organism>
<proteinExistence type="predicted"/>
<gene>
    <name evidence="2" type="ORF">PHISCL_04693</name>
</gene>
<name>A0A3A2ZIS8_9EURO</name>
<dbReference type="InterPro" id="IPR032710">
    <property type="entry name" value="NTF2-like_dom_sf"/>
</dbReference>
<keyword evidence="3" id="KW-1185">Reference proteome</keyword>
<evidence type="ECO:0000313" key="2">
    <source>
        <dbReference type="EMBL" id="RJE22966.1"/>
    </source>
</evidence>
<dbReference type="InterPro" id="IPR027843">
    <property type="entry name" value="DUF4440"/>
</dbReference>